<feature type="compositionally biased region" description="Basic and acidic residues" evidence="6">
    <location>
        <begin position="709"/>
        <end position="733"/>
    </location>
</feature>
<comment type="subcellular location">
    <subcellularLocation>
        <location evidence="1">Membrane</location>
        <topology evidence="1">Single-pass type I membrane protein</topology>
    </subcellularLocation>
</comment>
<feature type="compositionally biased region" description="Gly residues" evidence="6">
    <location>
        <begin position="823"/>
        <end position="840"/>
    </location>
</feature>
<dbReference type="GO" id="GO:0005789">
    <property type="term" value="C:endoplasmic reticulum membrane"/>
    <property type="evidence" value="ECO:0007669"/>
    <property type="project" value="TreeGrafter"/>
</dbReference>
<dbReference type="PROSITE" id="PS51257">
    <property type="entry name" value="PROKAR_LIPOPROTEIN"/>
    <property type="match status" value="1"/>
</dbReference>
<dbReference type="InterPro" id="IPR005052">
    <property type="entry name" value="Lectin_leg"/>
</dbReference>
<dbReference type="EMBL" id="LSRX01000449">
    <property type="protein sequence ID" value="OLP96992.1"/>
    <property type="molecule type" value="Genomic_DNA"/>
</dbReference>
<protein>
    <submittedName>
        <fullName evidence="10">Retrovirus-related Pol polyprotein from type-2 retrotransposable element R2DM</fullName>
    </submittedName>
</protein>
<dbReference type="Pfam" id="PF00078">
    <property type="entry name" value="RVT_1"/>
    <property type="match status" value="1"/>
</dbReference>
<name>A0A1Q9DP96_SYMMI</name>
<dbReference type="Gene3D" id="2.60.120.200">
    <property type="match status" value="1"/>
</dbReference>
<evidence type="ECO:0000313" key="11">
    <source>
        <dbReference type="Proteomes" id="UP000186817"/>
    </source>
</evidence>
<feature type="region of interest" description="Disordered" evidence="6">
    <location>
        <begin position="2304"/>
        <end position="2339"/>
    </location>
</feature>
<gene>
    <name evidence="10" type="primary">pol</name>
    <name evidence="10" type="ORF">AK812_SmicGene20732</name>
</gene>
<dbReference type="InterPro" id="IPR043128">
    <property type="entry name" value="Rev_trsase/Diguanyl_cyclase"/>
</dbReference>
<feature type="compositionally biased region" description="Basic and acidic residues" evidence="6">
    <location>
        <begin position="1001"/>
        <end position="1014"/>
    </location>
</feature>
<dbReference type="GO" id="GO:0006888">
    <property type="term" value="P:endoplasmic reticulum to Golgi vesicle-mediated transport"/>
    <property type="evidence" value="ECO:0007669"/>
    <property type="project" value="TreeGrafter"/>
</dbReference>
<feature type="region of interest" description="Disordered" evidence="6">
    <location>
        <begin position="642"/>
        <end position="776"/>
    </location>
</feature>
<comment type="caution">
    <text evidence="10">The sequence shown here is derived from an EMBL/GenBank/DDBJ whole genome shotgun (WGS) entry which is preliminary data.</text>
</comment>
<feature type="region of interest" description="Disordered" evidence="6">
    <location>
        <begin position="1035"/>
        <end position="1092"/>
    </location>
</feature>
<evidence type="ECO:0000256" key="2">
    <source>
        <dbReference type="ARBA" id="ARBA00022692"/>
    </source>
</evidence>
<dbReference type="PANTHER" id="PTHR12223">
    <property type="entry name" value="VESICULAR MANNOSE-BINDING LECTIN"/>
    <property type="match status" value="1"/>
</dbReference>
<feature type="region of interest" description="Disordered" evidence="6">
    <location>
        <begin position="960"/>
        <end position="1014"/>
    </location>
</feature>
<evidence type="ECO:0000256" key="4">
    <source>
        <dbReference type="ARBA" id="ARBA00022989"/>
    </source>
</evidence>
<dbReference type="GO" id="GO:0000139">
    <property type="term" value="C:Golgi membrane"/>
    <property type="evidence" value="ECO:0007669"/>
    <property type="project" value="TreeGrafter"/>
</dbReference>
<evidence type="ECO:0000256" key="8">
    <source>
        <dbReference type="SAM" id="SignalP"/>
    </source>
</evidence>
<feature type="compositionally biased region" description="Low complexity" evidence="6">
    <location>
        <begin position="747"/>
        <end position="765"/>
    </location>
</feature>
<feature type="compositionally biased region" description="Basic and acidic residues" evidence="6">
    <location>
        <begin position="868"/>
        <end position="888"/>
    </location>
</feature>
<evidence type="ECO:0000256" key="5">
    <source>
        <dbReference type="ARBA" id="ARBA00023136"/>
    </source>
</evidence>
<dbReference type="PANTHER" id="PTHR12223:SF28">
    <property type="entry name" value="LECTIN, MANNOSE BINDING 1 LIKE"/>
    <property type="match status" value="1"/>
</dbReference>
<dbReference type="InterPro" id="IPR013320">
    <property type="entry name" value="ConA-like_dom_sf"/>
</dbReference>
<dbReference type="InterPro" id="IPR051136">
    <property type="entry name" value="Intracellular_Lectin-GPT"/>
</dbReference>
<keyword evidence="11" id="KW-1185">Reference proteome</keyword>
<dbReference type="Gene3D" id="3.30.70.270">
    <property type="match status" value="1"/>
</dbReference>
<dbReference type="PROSITE" id="PS50878">
    <property type="entry name" value="RT_POL"/>
    <property type="match status" value="1"/>
</dbReference>
<reference evidence="10 11" key="1">
    <citation type="submission" date="2016-02" db="EMBL/GenBank/DDBJ databases">
        <title>Genome analysis of coral dinoflagellate symbionts highlights evolutionary adaptations to a symbiotic lifestyle.</title>
        <authorList>
            <person name="Aranda M."/>
            <person name="Li Y."/>
            <person name="Liew Y.J."/>
            <person name="Baumgarten S."/>
            <person name="Simakov O."/>
            <person name="Wilson M."/>
            <person name="Piel J."/>
            <person name="Ashoor H."/>
            <person name="Bougouffa S."/>
            <person name="Bajic V.B."/>
            <person name="Ryu T."/>
            <person name="Ravasi T."/>
            <person name="Bayer T."/>
            <person name="Micklem G."/>
            <person name="Kim H."/>
            <person name="Bhak J."/>
            <person name="Lajeunesse T.C."/>
            <person name="Voolstra C.R."/>
        </authorList>
    </citation>
    <scope>NUCLEOTIDE SEQUENCE [LARGE SCALE GENOMIC DNA]</scope>
    <source>
        <strain evidence="10 11">CCMP2467</strain>
    </source>
</reference>
<organism evidence="10 11">
    <name type="scientific">Symbiodinium microadriaticum</name>
    <name type="common">Dinoflagellate</name>
    <name type="synonym">Zooxanthella microadriatica</name>
    <dbReference type="NCBI Taxonomy" id="2951"/>
    <lineage>
        <taxon>Eukaryota</taxon>
        <taxon>Sar</taxon>
        <taxon>Alveolata</taxon>
        <taxon>Dinophyceae</taxon>
        <taxon>Suessiales</taxon>
        <taxon>Symbiodiniaceae</taxon>
        <taxon>Symbiodinium</taxon>
    </lineage>
</organism>
<proteinExistence type="predicted"/>
<feature type="compositionally biased region" description="Low complexity" evidence="6">
    <location>
        <begin position="1077"/>
        <end position="1088"/>
    </location>
</feature>
<dbReference type="Proteomes" id="UP000186817">
    <property type="component" value="Unassembled WGS sequence"/>
</dbReference>
<feature type="compositionally biased region" description="Low complexity" evidence="6">
    <location>
        <begin position="895"/>
        <end position="907"/>
    </location>
</feature>
<evidence type="ECO:0000259" key="9">
    <source>
        <dbReference type="PROSITE" id="PS50878"/>
    </source>
</evidence>
<feature type="chain" id="PRO_5012163866" evidence="8">
    <location>
        <begin position="32"/>
        <end position="2387"/>
    </location>
</feature>
<dbReference type="GO" id="GO:0030134">
    <property type="term" value="C:COPII-coated ER to Golgi transport vesicle"/>
    <property type="evidence" value="ECO:0007669"/>
    <property type="project" value="TreeGrafter"/>
</dbReference>
<dbReference type="GO" id="GO:0005537">
    <property type="term" value="F:D-mannose binding"/>
    <property type="evidence" value="ECO:0007669"/>
    <property type="project" value="TreeGrafter"/>
</dbReference>
<dbReference type="SUPFAM" id="SSF49899">
    <property type="entry name" value="Concanavalin A-like lectins/glucanases"/>
    <property type="match status" value="1"/>
</dbReference>
<sequence>MGLMARGLSKCGAFGSVLLLVAGCLPWCAQAGPSPLPGHSISNPPDINHLAKMWHLTGTTMPSHRSLILTPGVADRVGTIFSRLPLKTSDFSAEFTFSAKPGVAGFEEDGFAFWYTSENASDIANDASSKHAHNQDELIAGTWYAPYVKQLGLGTYGYKTQFKGLGVFFGKDKDAGGKTSVSASYGDGSSFVKADTALQLDFQSGEDYVIQVRVKPHEMVVSVETKGERKGAITVSANAKAGGFIGFSCYGGSKDTYYPARERSAFVELKGLKVLNYEDGQGEDSMATIPDVKAPSGDKEDVLGAHSSFRDHRAESEAIKELTNMVFKLVIESKPQREQMKAVIQALSKRVAAVESSFQSVKAEIDKKTGHNLGEEFDAIKKELADIHAAAHRDTDARGKKLADLHSDIENVHKSAAGGDISGHLDSLSRSNEKMLDQLASQHKRMFGVSIFAIAFIIVAGLSLYNKFRCWEKKHVHSSAAEWLAQAAEKKVLEDLDGLDGTPKVSEPERCREDEDLVLEDMGLWYGAKAERSPGFRPPPGLEMLGSLGPNACSQHQAQANAFIAEKSARCRTWAQGMAASHRLESLMWKAAGMASPRGSQSMDGVLEQCLETKEQVDVIRRENLQLRAAMRNRLHGSGVLRDFRGSEETGLGPIDSLRSEDAQPVQPQGLRGPERAPGEEAETDAMAAMGQAPGYLPGWAAQCPPPVREQRERAPKADKQDVQDSHAHRNGDAHQGPSSMDMDETSSTYSKKGSPSSSVQASAKSDGRHRQSQMTHIPTEEDALHIPGVPEHDTCPSVWPAFLAASREKREKAVKTDKAGKGRSGSGGSGGSLGSGSLGSGSLSSGSKKDGRQRQDRQGAAAQGARGAKEPKRSQGQPKGREGREEGPGEDLSEAAFEAAAAAARQAAEEAAEAAKAAQLQEQVAAQREAQLKDLESQLVAAKKRNEELEAAAALAARREEELAAQAAEMQDLASKLSSTKQRNQELEAEAAAAKAASKAAKDQAAKATAVEEHAREVAEAAATAAWASAKEEVESEAVSWAPPATGLPQDGDKAQEGASRQKANSDQTRQWTQDSLSASQRSLSASGAPRAMPYSTFAQTGAGRLPTQAFVPGKRKRLNALAVGLNILLPTVAYAIVFGALAFNVRYETPRLAWSIAALGLLASATAQRRWLQTVKVEVSSLPSLEGLLRTWNVSFGSCALALLAWRQAPREDIHGPQVRGNTCRVSLVYTEDSDRANRQIQVKLLQCLQARGCASRIDGQAGKALWVKRNRSPEERATIRALVSLKALVAQHAAPSTFEFDWRGKFWLHGQQILFHVGGTAAKDGALLLLDAKGRETGWWVDGPLDLVATPDIVFLQELGGMPEDFVLMGMDANQEGLEHVCRESSRRYPSLRYVDSPELKQRIRLRKKEVDPVRRSTELKAIKDQRAADKTSHKVSLLERAKQGDRAAVAFLRRSAAQSSFECSYIQARGGGEQASSELQDFYMSKYRSLLPPPTPEMLRAMIDTHTVAPIAPFTEDELRSALARAKKLTSTGMDAICYAAVKAYFSQDVGGKLLAFFNTLLKGEVSLPTAWKRAKVVLLPKIYGRMIMVRVADLCPPYQVGQFGCRKNTQTIDGIFVAETVVALTRRAHNSHIHMAKLDIRAAFDSLAHSAIVQYLRQCRAGIEVTRLWELVTNNKLTMSLGDRVWDIPVQQGVMQGSSYSADLFGRVIDWHLRGLPARWTEQMPWWGQKIDLPHFLLYADDLLLFASSPSELQHKFRDIVSCLGSIGLAVNIKKCKVLNVDGATPAVFPLGSCVPLEGQALLFQSYITSKCSWGCGAIWPTMRASYTQGLVQVRCLNFKVQLFERVSARYFHSMPSAALLFSRKDEVLQVLEKIPKEEWTPKVAGSLFSVLMGLGFRLPLHDVEERFRYEKWGARVYRQLRFVDERARWPEGLLRSQQGRAIDLCSDGSGRELDDTVLLVSSSDSDTLSLCYGSAAPEPDLWDFELADEEEAMACTSLHFNTRNLMNVVSAVVLYRCLMAPAMAMDVGLITKVTAWAGRRIGSAAESIMDMVVPIPDDGPDRAFGSQRVQNPDAPGVSVDDLFDKTCEVDFQAKELCTKMREVVTVDALDGAVSTVMRRLEVLENSVQGTHDRIQTLVDVVKTLQARLDEVHAGILKGQATLAQENAKNMKEAGKKESEEVLASIQEKFDKVLKEVQLRLVETQKITTQSTQPIKRSQESLATALNEKATEILKELSNVFHRVKKESGDLMAMVRWTGSKVEQVETLCAHQPERLQILRDTLLEVQTTVVRIQTEMEAAQEGDGAASPPQRQEWSQPQPQPAPSTAPPTTTAAPQTINLDETVPVQLMRPSSSPLTSLALADGRVIYVPRQVVSSLFGAQF</sequence>
<feature type="signal peptide" evidence="8">
    <location>
        <begin position="1"/>
        <end position="31"/>
    </location>
</feature>
<feature type="region of interest" description="Disordered" evidence="6">
    <location>
        <begin position="810"/>
        <end position="925"/>
    </location>
</feature>
<feature type="compositionally biased region" description="Polar residues" evidence="6">
    <location>
        <begin position="1063"/>
        <end position="1076"/>
    </location>
</feature>
<feature type="domain" description="Reverse transcriptase" evidence="9">
    <location>
        <begin position="1565"/>
        <end position="1800"/>
    </location>
</feature>
<feature type="compositionally biased region" description="Basic and acidic residues" evidence="6">
    <location>
        <begin position="848"/>
        <end position="858"/>
    </location>
</feature>
<evidence type="ECO:0000256" key="1">
    <source>
        <dbReference type="ARBA" id="ARBA00004479"/>
    </source>
</evidence>
<feature type="compositionally biased region" description="Low complexity" evidence="6">
    <location>
        <begin position="991"/>
        <end position="1000"/>
    </location>
</feature>
<dbReference type="SUPFAM" id="SSF56672">
    <property type="entry name" value="DNA/RNA polymerases"/>
    <property type="match status" value="1"/>
</dbReference>
<evidence type="ECO:0000313" key="10">
    <source>
        <dbReference type="EMBL" id="OLP96992.1"/>
    </source>
</evidence>
<evidence type="ECO:0000256" key="6">
    <source>
        <dbReference type="SAM" id="MobiDB-lite"/>
    </source>
</evidence>
<accession>A0A1Q9DP96</accession>
<feature type="transmembrane region" description="Helical" evidence="7">
    <location>
        <begin position="446"/>
        <end position="465"/>
    </location>
</feature>
<dbReference type="OrthoDB" id="270293at2759"/>
<dbReference type="GO" id="GO:0005793">
    <property type="term" value="C:endoplasmic reticulum-Golgi intermediate compartment"/>
    <property type="evidence" value="ECO:0007669"/>
    <property type="project" value="TreeGrafter"/>
</dbReference>
<dbReference type="InterPro" id="IPR000477">
    <property type="entry name" value="RT_dom"/>
</dbReference>
<dbReference type="InterPro" id="IPR043502">
    <property type="entry name" value="DNA/RNA_pol_sf"/>
</dbReference>
<keyword evidence="4 7" id="KW-1133">Transmembrane helix</keyword>
<keyword evidence="5 7" id="KW-0472">Membrane</keyword>
<feature type="transmembrane region" description="Helical" evidence="7">
    <location>
        <begin position="1122"/>
        <end position="1147"/>
    </location>
</feature>
<keyword evidence="2 7" id="KW-0812">Transmembrane</keyword>
<feature type="compositionally biased region" description="Basic and acidic residues" evidence="6">
    <location>
        <begin position="810"/>
        <end position="821"/>
    </location>
</feature>
<keyword evidence="3 8" id="KW-0732">Signal</keyword>
<evidence type="ECO:0000256" key="7">
    <source>
        <dbReference type="SAM" id="Phobius"/>
    </source>
</evidence>
<dbReference type="Pfam" id="PF03388">
    <property type="entry name" value="Lectin_leg-like"/>
    <property type="match status" value="1"/>
</dbReference>
<evidence type="ECO:0000256" key="3">
    <source>
        <dbReference type="ARBA" id="ARBA00022729"/>
    </source>
</evidence>
<feature type="compositionally biased region" description="Low complexity" evidence="6">
    <location>
        <begin position="915"/>
        <end position="925"/>
    </location>
</feature>